<dbReference type="Proteomes" id="UP000003571">
    <property type="component" value="Unassembled WGS sequence"/>
</dbReference>
<organism evidence="2 3">
    <name type="scientific">Treponema saccharophilum DSM 2985</name>
    <dbReference type="NCBI Taxonomy" id="907348"/>
    <lineage>
        <taxon>Bacteria</taxon>
        <taxon>Pseudomonadati</taxon>
        <taxon>Spirochaetota</taxon>
        <taxon>Spirochaetia</taxon>
        <taxon>Spirochaetales</taxon>
        <taxon>Treponemataceae</taxon>
        <taxon>Treponema</taxon>
    </lineage>
</organism>
<accession>H7EN07</accession>
<comment type="caution">
    <text evidence="2">The sequence shown here is derived from an EMBL/GenBank/DDBJ whole genome shotgun (WGS) entry which is preliminary data.</text>
</comment>
<gene>
    <name evidence="2" type="ORF">TresaDRAFT_0896</name>
</gene>
<dbReference type="PATRIC" id="fig|907348.3.peg.2317"/>
<dbReference type="STRING" id="907348.TresaDRAFT_0896"/>
<dbReference type="AlphaFoldDB" id="H7EN07"/>
<dbReference type="EMBL" id="AGRW01000052">
    <property type="protein sequence ID" value="EIC01071.1"/>
    <property type="molecule type" value="Genomic_DNA"/>
</dbReference>
<evidence type="ECO:0000313" key="3">
    <source>
        <dbReference type="Proteomes" id="UP000003571"/>
    </source>
</evidence>
<reference evidence="2 3" key="1">
    <citation type="submission" date="2011-09" db="EMBL/GenBank/DDBJ databases">
        <title>The draft genome of Treponema saccharophilum DSM 2985.</title>
        <authorList>
            <consortium name="US DOE Joint Genome Institute (JGI-PGF)"/>
            <person name="Lucas S."/>
            <person name="Copeland A."/>
            <person name="Lapidus A."/>
            <person name="Glavina del Rio T."/>
            <person name="Dalin E."/>
            <person name="Tice H."/>
            <person name="Bruce D."/>
            <person name="Goodwin L."/>
            <person name="Pitluck S."/>
            <person name="Peters L."/>
            <person name="Kyrpides N."/>
            <person name="Mavromatis K."/>
            <person name="Ivanova N."/>
            <person name="Markowitz V."/>
            <person name="Cheng J.-F."/>
            <person name="Hugenholtz P."/>
            <person name="Woyke T."/>
            <person name="Wu D."/>
            <person name="Gronow S."/>
            <person name="Wellnitz S."/>
            <person name="Brambilla E."/>
            <person name="Klenk H.-P."/>
            <person name="Eisen J.A."/>
        </authorList>
    </citation>
    <scope>NUCLEOTIDE SEQUENCE [LARGE SCALE GENOMIC DNA]</scope>
    <source>
        <strain evidence="2 3">DSM 2985</strain>
    </source>
</reference>
<name>H7EN07_9SPIR</name>
<dbReference type="PROSITE" id="PS51257">
    <property type="entry name" value="PROKAR_LIPOPROTEIN"/>
    <property type="match status" value="1"/>
</dbReference>
<dbReference type="RefSeq" id="WP_002705814.1">
    <property type="nucleotide sequence ID" value="NZ_AGRW01000052.1"/>
</dbReference>
<keyword evidence="1" id="KW-0732">Signal</keyword>
<evidence type="ECO:0000313" key="2">
    <source>
        <dbReference type="EMBL" id="EIC01071.1"/>
    </source>
</evidence>
<protein>
    <recommendedName>
        <fullName evidence="4">Lipoprotein</fullName>
    </recommendedName>
</protein>
<keyword evidence="3" id="KW-1185">Reference proteome</keyword>
<evidence type="ECO:0008006" key="4">
    <source>
        <dbReference type="Google" id="ProtNLM"/>
    </source>
</evidence>
<feature type="signal peptide" evidence="1">
    <location>
        <begin position="1"/>
        <end position="22"/>
    </location>
</feature>
<proteinExistence type="predicted"/>
<feature type="chain" id="PRO_5003609840" description="Lipoprotein" evidence="1">
    <location>
        <begin position="23"/>
        <end position="122"/>
    </location>
</feature>
<sequence>MRRKICVLAFVASAFLFLSCEAFFEAFFFAEIEGAEFSGDFRTICVHYDKVPSDASVSVTVYRKSGWRDDSFWVVDFSYNAFRNARESIVVLNKEVPEKGSVVITAADGNSELFGKTVLYRK</sequence>
<evidence type="ECO:0000256" key="1">
    <source>
        <dbReference type="SAM" id="SignalP"/>
    </source>
</evidence>